<dbReference type="AlphaFoldDB" id="X0UEW3"/>
<dbReference type="GO" id="GO:0032259">
    <property type="term" value="P:methylation"/>
    <property type="evidence" value="ECO:0007669"/>
    <property type="project" value="UniProtKB-KW"/>
</dbReference>
<dbReference type="InterPro" id="IPR000878">
    <property type="entry name" value="4pyrrol_Mease"/>
</dbReference>
<keyword evidence="5" id="KW-0627">Porphyrin biosynthesis</keyword>
<proteinExistence type="predicted"/>
<reference evidence="7" key="1">
    <citation type="journal article" date="2014" name="Front. Microbiol.">
        <title>High frequency of phylogenetically diverse reductive dehalogenase-homologous genes in deep subseafloor sedimentary metagenomes.</title>
        <authorList>
            <person name="Kawai M."/>
            <person name="Futagami T."/>
            <person name="Toyoda A."/>
            <person name="Takaki Y."/>
            <person name="Nishi S."/>
            <person name="Hori S."/>
            <person name="Arai W."/>
            <person name="Tsubouchi T."/>
            <person name="Morono Y."/>
            <person name="Uchiyama I."/>
            <person name="Ito T."/>
            <person name="Fujiyama A."/>
            <person name="Inagaki F."/>
            <person name="Takami H."/>
        </authorList>
    </citation>
    <scope>NUCLEOTIDE SEQUENCE</scope>
    <source>
        <strain evidence="7">Expedition CK06-06</strain>
    </source>
</reference>
<feature type="non-terminal residue" evidence="7">
    <location>
        <position position="249"/>
    </location>
</feature>
<dbReference type="GO" id="GO:0004851">
    <property type="term" value="F:uroporphyrin-III C-methyltransferase activity"/>
    <property type="evidence" value="ECO:0007669"/>
    <property type="project" value="UniProtKB-EC"/>
</dbReference>
<keyword evidence="4" id="KW-0949">S-adenosyl-L-methionine</keyword>
<feature type="domain" description="Tetrapyrrole methylase" evidence="6">
    <location>
        <begin position="5"/>
        <end position="217"/>
    </location>
</feature>
<dbReference type="NCBIfam" id="TIGR01469">
    <property type="entry name" value="cobA_cysG_Cterm"/>
    <property type="match status" value="1"/>
</dbReference>
<dbReference type="InterPro" id="IPR006366">
    <property type="entry name" value="CobA/CysG_C"/>
</dbReference>
<sequence length="249" mass="27150">MKTGKVYLVGAGPGDPDLISVKGVDCLKEADVIIYDRLLDERLLDAASPEVDRIYVGKRAGEHAKPQDEINQLLVTKAREGKTVVRLKGGDPFVLGRGGEEAEVLVQNDISFEMIPGITSAIAVPAYAGIPVTHRGLASSFAVITGHEDPRKDDSSINWEKLATGVDTLIFLMGMRKLPEIVAKLMEYGRAKNTPVAVIKEGTRPEQETVVGSLEDIVAKVEEYHLVAPAVIVVGNVVRLREKLRWFDN</sequence>
<dbReference type="PANTHER" id="PTHR45790:SF3">
    <property type="entry name" value="S-ADENOSYL-L-METHIONINE-DEPENDENT UROPORPHYRINOGEN III METHYLTRANSFERASE, CHLOROPLASTIC"/>
    <property type="match status" value="1"/>
</dbReference>
<dbReference type="SUPFAM" id="SSF53790">
    <property type="entry name" value="Tetrapyrrole methylase"/>
    <property type="match status" value="1"/>
</dbReference>
<keyword evidence="3" id="KW-0808">Transferase</keyword>
<keyword evidence="2" id="KW-0489">Methyltransferase</keyword>
<dbReference type="GO" id="GO:0019354">
    <property type="term" value="P:siroheme biosynthetic process"/>
    <property type="evidence" value="ECO:0007669"/>
    <property type="project" value="InterPro"/>
</dbReference>
<dbReference type="FunFam" id="3.30.950.10:FF:000001">
    <property type="entry name" value="Siroheme synthase"/>
    <property type="match status" value="1"/>
</dbReference>
<dbReference type="InterPro" id="IPR014776">
    <property type="entry name" value="4pyrrole_Mease_sub2"/>
</dbReference>
<dbReference type="CDD" id="cd11642">
    <property type="entry name" value="SUMT"/>
    <property type="match status" value="1"/>
</dbReference>
<organism evidence="7">
    <name type="scientific">marine sediment metagenome</name>
    <dbReference type="NCBI Taxonomy" id="412755"/>
    <lineage>
        <taxon>unclassified sequences</taxon>
        <taxon>metagenomes</taxon>
        <taxon>ecological metagenomes</taxon>
    </lineage>
</organism>
<evidence type="ECO:0000256" key="2">
    <source>
        <dbReference type="ARBA" id="ARBA00022603"/>
    </source>
</evidence>
<dbReference type="Pfam" id="PF00590">
    <property type="entry name" value="TP_methylase"/>
    <property type="match status" value="1"/>
</dbReference>
<protein>
    <recommendedName>
        <fullName evidence="1">uroporphyrinogen-III C-methyltransferase</fullName>
        <ecNumber evidence="1">2.1.1.107</ecNumber>
    </recommendedName>
</protein>
<comment type="caution">
    <text evidence="7">The sequence shown here is derived from an EMBL/GenBank/DDBJ whole genome shotgun (WGS) entry which is preliminary data.</text>
</comment>
<dbReference type="Gene3D" id="3.40.1010.10">
    <property type="entry name" value="Cobalt-precorrin-4 Transmethylase, Domain 1"/>
    <property type="match status" value="1"/>
</dbReference>
<dbReference type="InterPro" id="IPR035996">
    <property type="entry name" value="4pyrrol_Methylase_sf"/>
</dbReference>
<evidence type="ECO:0000313" key="7">
    <source>
        <dbReference type="EMBL" id="GAG04304.1"/>
    </source>
</evidence>
<dbReference type="EC" id="2.1.1.107" evidence="1"/>
<dbReference type="Gene3D" id="3.30.950.10">
    <property type="entry name" value="Methyltransferase, Cobalt-precorrin-4 Transmethylase, Domain 2"/>
    <property type="match status" value="1"/>
</dbReference>
<dbReference type="NCBIfam" id="NF004790">
    <property type="entry name" value="PRK06136.1"/>
    <property type="match status" value="1"/>
</dbReference>
<evidence type="ECO:0000256" key="5">
    <source>
        <dbReference type="ARBA" id="ARBA00023244"/>
    </source>
</evidence>
<evidence type="ECO:0000256" key="4">
    <source>
        <dbReference type="ARBA" id="ARBA00022691"/>
    </source>
</evidence>
<dbReference type="InterPro" id="IPR050161">
    <property type="entry name" value="Siro_Cobalamin_biosynth"/>
</dbReference>
<accession>X0UEW3</accession>
<name>X0UEW3_9ZZZZ</name>
<dbReference type="FunFam" id="3.40.1010.10:FF:000001">
    <property type="entry name" value="Siroheme synthase"/>
    <property type="match status" value="1"/>
</dbReference>
<evidence type="ECO:0000256" key="1">
    <source>
        <dbReference type="ARBA" id="ARBA00012162"/>
    </source>
</evidence>
<dbReference type="EMBL" id="BARS01026769">
    <property type="protein sequence ID" value="GAG04304.1"/>
    <property type="molecule type" value="Genomic_DNA"/>
</dbReference>
<evidence type="ECO:0000259" key="6">
    <source>
        <dbReference type="Pfam" id="PF00590"/>
    </source>
</evidence>
<dbReference type="PANTHER" id="PTHR45790">
    <property type="entry name" value="SIROHEME SYNTHASE-RELATED"/>
    <property type="match status" value="1"/>
</dbReference>
<dbReference type="InterPro" id="IPR014777">
    <property type="entry name" value="4pyrrole_Mease_sub1"/>
</dbReference>
<evidence type="ECO:0000256" key="3">
    <source>
        <dbReference type="ARBA" id="ARBA00022679"/>
    </source>
</evidence>
<gene>
    <name evidence="7" type="ORF">S01H1_42137</name>
</gene>